<gene>
    <name evidence="1" type="ORF">OKIOD_LOCUS5098</name>
</gene>
<keyword evidence="2" id="KW-1185">Reference proteome</keyword>
<proteinExistence type="predicted"/>
<evidence type="ECO:0000313" key="2">
    <source>
        <dbReference type="Proteomes" id="UP001158576"/>
    </source>
</evidence>
<name>A0ABN7SE37_OIKDI</name>
<reference evidence="1 2" key="1">
    <citation type="submission" date="2021-04" db="EMBL/GenBank/DDBJ databases">
        <authorList>
            <person name="Bliznina A."/>
        </authorList>
    </citation>
    <scope>NUCLEOTIDE SEQUENCE [LARGE SCALE GENOMIC DNA]</scope>
</reference>
<sequence>MIGLFRDTSVKASLKLDCDVDSCVSCTILNFKKEEYDEGLALFCDKILGCCFDTFGDKLDNVIGDYEALKRKELTPEMKKYLHQKMKGPSEKVIEVKEDQDGNIIYGVYSEDVDEEENNKFKLGAKHVDEL</sequence>
<accession>A0ABN7SE37</accession>
<dbReference type="Proteomes" id="UP001158576">
    <property type="component" value="Chromosome XSR"/>
</dbReference>
<organism evidence="1 2">
    <name type="scientific">Oikopleura dioica</name>
    <name type="common">Tunicate</name>
    <dbReference type="NCBI Taxonomy" id="34765"/>
    <lineage>
        <taxon>Eukaryota</taxon>
        <taxon>Metazoa</taxon>
        <taxon>Chordata</taxon>
        <taxon>Tunicata</taxon>
        <taxon>Appendicularia</taxon>
        <taxon>Copelata</taxon>
        <taxon>Oikopleuridae</taxon>
        <taxon>Oikopleura</taxon>
    </lineage>
</organism>
<evidence type="ECO:0000313" key="1">
    <source>
        <dbReference type="EMBL" id="CAG5094418.1"/>
    </source>
</evidence>
<dbReference type="EMBL" id="OU015569">
    <property type="protein sequence ID" value="CAG5094418.1"/>
    <property type="molecule type" value="Genomic_DNA"/>
</dbReference>
<protein>
    <submittedName>
        <fullName evidence="1">Oidioi.mRNA.OKI2018_I69.XSR.g13540.t1.cds</fullName>
    </submittedName>
</protein>